<gene>
    <name evidence="2" type="ORF">S01H1_37822</name>
</gene>
<feature type="non-terminal residue" evidence="2">
    <location>
        <position position="82"/>
    </location>
</feature>
<dbReference type="AlphaFoldDB" id="X0VJ92"/>
<evidence type="ECO:0000313" key="2">
    <source>
        <dbReference type="EMBL" id="GAG00631.1"/>
    </source>
</evidence>
<feature type="domain" description="DUF6788" evidence="1">
    <location>
        <begin position="10"/>
        <end position="63"/>
    </location>
</feature>
<protein>
    <recommendedName>
        <fullName evidence="1">DUF6788 domain-containing protein</fullName>
    </recommendedName>
</protein>
<accession>X0VJ92</accession>
<sequence>MPVIKGVLREELENSIRMKKDYERELVKLPKGSLIKKRIKGHEYYYFVLREKGKVKFIYKGKSISGQEIKKYNEAKEYRAKY</sequence>
<reference evidence="2" key="1">
    <citation type="journal article" date="2014" name="Front. Microbiol.">
        <title>High frequency of phylogenetically diverse reductive dehalogenase-homologous genes in deep subseafloor sedimentary metagenomes.</title>
        <authorList>
            <person name="Kawai M."/>
            <person name="Futagami T."/>
            <person name="Toyoda A."/>
            <person name="Takaki Y."/>
            <person name="Nishi S."/>
            <person name="Hori S."/>
            <person name="Arai W."/>
            <person name="Tsubouchi T."/>
            <person name="Morono Y."/>
            <person name="Uchiyama I."/>
            <person name="Ito T."/>
            <person name="Fujiyama A."/>
            <person name="Inagaki F."/>
            <person name="Takami H."/>
        </authorList>
    </citation>
    <scope>NUCLEOTIDE SEQUENCE</scope>
    <source>
        <strain evidence="2">Expedition CK06-06</strain>
    </source>
</reference>
<dbReference type="EMBL" id="BARS01023767">
    <property type="protein sequence ID" value="GAG00631.1"/>
    <property type="molecule type" value="Genomic_DNA"/>
</dbReference>
<proteinExistence type="predicted"/>
<evidence type="ECO:0000259" key="1">
    <source>
        <dbReference type="Pfam" id="PF20586"/>
    </source>
</evidence>
<dbReference type="InterPro" id="IPR046738">
    <property type="entry name" value="DUF6788"/>
</dbReference>
<name>X0VJ92_9ZZZZ</name>
<organism evidence="2">
    <name type="scientific">marine sediment metagenome</name>
    <dbReference type="NCBI Taxonomy" id="412755"/>
    <lineage>
        <taxon>unclassified sequences</taxon>
        <taxon>metagenomes</taxon>
        <taxon>ecological metagenomes</taxon>
    </lineage>
</organism>
<comment type="caution">
    <text evidence="2">The sequence shown here is derived from an EMBL/GenBank/DDBJ whole genome shotgun (WGS) entry which is preliminary data.</text>
</comment>
<dbReference type="Pfam" id="PF20586">
    <property type="entry name" value="DUF6788"/>
    <property type="match status" value="1"/>
</dbReference>